<keyword evidence="3" id="KW-1185">Reference proteome</keyword>
<name>A0A2A2WR58_9ACTN</name>
<dbReference type="AlphaFoldDB" id="A0A2A2WR58"/>
<evidence type="ECO:0000313" key="2">
    <source>
        <dbReference type="EMBL" id="PAY23680.1"/>
    </source>
</evidence>
<dbReference type="SUPFAM" id="SSF51905">
    <property type="entry name" value="FAD/NAD(P)-binding domain"/>
    <property type="match status" value="1"/>
</dbReference>
<dbReference type="Proteomes" id="UP000218810">
    <property type="component" value="Unassembled WGS sequence"/>
</dbReference>
<dbReference type="OrthoDB" id="1145at2"/>
<feature type="domain" description="FAD/NAD(P)-binding" evidence="1">
    <location>
        <begin position="8"/>
        <end position="62"/>
    </location>
</feature>
<dbReference type="Pfam" id="PF07992">
    <property type="entry name" value="Pyr_redox_2"/>
    <property type="match status" value="1"/>
</dbReference>
<dbReference type="RefSeq" id="WP_095717871.1">
    <property type="nucleotide sequence ID" value="NZ_NTGA01000013.1"/>
</dbReference>
<dbReference type="InterPro" id="IPR023753">
    <property type="entry name" value="FAD/NAD-binding_dom"/>
</dbReference>
<sequence length="151" mass="16010">MSGEDPTDVLIVGGGVAGYTTARTLRDLGYDGPVTIIEQEPSCVDHPPLSKRALVEGTARTELELVPGGGVLPAAAHWEAARLDGQDAAARLLGRAPAPRGAAWYWTDRYGSHIEIVGDLVGEGVEIVRPGVAVFRVEGADWSARRPSMIR</sequence>
<accession>A0A2A2WR58</accession>
<gene>
    <name evidence="2" type="ORF">CEY15_07250</name>
</gene>
<dbReference type="GO" id="GO:0016491">
    <property type="term" value="F:oxidoreductase activity"/>
    <property type="evidence" value="ECO:0007669"/>
    <property type="project" value="InterPro"/>
</dbReference>
<evidence type="ECO:0000259" key="1">
    <source>
        <dbReference type="Pfam" id="PF07992"/>
    </source>
</evidence>
<protein>
    <recommendedName>
        <fullName evidence="1">FAD/NAD(P)-binding domain-containing protein</fullName>
    </recommendedName>
</protein>
<evidence type="ECO:0000313" key="3">
    <source>
        <dbReference type="Proteomes" id="UP000218810"/>
    </source>
</evidence>
<organism evidence="2 3">
    <name type="scientific">Dietzia natronolimnaea</name>
    <dbReference type="NCBI Taxonomy" id="161920"/>
    <lineage>
        <taxon>Bacteria</taxon>
        <taxon>Bacillati</taxon>
        <taxon>Actinomycetota</taxon>
        <taxon>Actinomycetes</taxon>
        <taxon>Mycobacteriales</taxon>
        <taxon>Dietziaceae</taxon>
        <taxon>Dietzia</taxon>
    </lineage>
</organism>
<dbReference type="Gene3D" id="3.50.50.60">
    <property type="entry name" value="FAD/NAD(P)-binding domain"/>
    <property type="match status" value="1"/>
</dbReference>
<comment type="caution">
    <text evidence="2">The sequence shown here is derived from an EMBL/GenBank/DDBJ whole genome shotgun (WGS) entry which is preliminary data.</text>
</comment>
<dbReference type="EMBL" id="NTGA01000013">
    <property type="protein sequence ID" value="PAY23680.1"/>
    <property type="molecule type" value="Genomic_DNA"/>
</dbReference>
<reference evidence="3" key="1">
    <citation type="submission" date="2017-09" db="EMBL/GenBank/DDBJ databases">
        <authorList>
            <person name="Zhang Y."/>
            <person name="Huang X."/>
            <person name="Liu J."/>
            <person name="Lu L."/>
            <person name="Peng K."/>
        </authorList>
    </citation>
    <scope>NUCLEOTIDE SEQUENCE [LARGE SCALE GENOMIC DNA]</scope>
    <source>
        <strain evidence="3">S-XJ-1</strain>
    </source>
</reference>
<proteinExistence type="predicted"/>
<dbReference type="InterPro" id="IPR036188">
    <property type="entry name" value="FAD/NAD-bd_sf"/>
</dbReference>